<dbReference type="SUPFAM" id="SSF53098">
    <property type="entry name" value="Ribonuclease H-like"/>
    <property type="match status" value="1"/>
</dbReference>
<dbReference type="InterPro" id="IPR036397">
    <property type="entry name" value="RNaseH_sf"/>
</dbReference>
<reference evidence="2" key="1">
    <citation type="submission" date="2020-06" db="EMBL/GenBank/DDBJ databases">
        <authorList>
            <person name="Li T."/>
            <person name="Hu X."/>
            <person name="Zhang T."/>
            <person name="Song X."/>
            <person name="Zhang H."/>
            <person name="Dai N."/>
            <person name="Sheng W."/>
            <person name="Hou X."/>
            <person name="Wei L."/>
        </authorList>
    </citation>
    <scope>NUCLEOTIDE SEQUENCE</scope>
    <source>
        <strain evidence="2">KEN1</strain>
        <tissue evidence="2">Leaf</tissue>
    </source>
</reference>
<organism evidence="2">
    <name type="scientific">Sesamum latifolium</name>
    <dbReference type="NCBI Taxonomy" id="2727402"/>
    <lineage>
        <taxon>Eukaryota</taxon>
        <taxon>Viridiplantae</taxon>
        <taxon>Streptophyta</taxon>
        <taxon>Embryophyta</taxon>
        <taxon>Tracheophyta</taxon>
        <taxon>Spermatophyta</taxon>
        <taxon>Magnoliopsida</taxon>
        <taxon>eudicotyledons</taxon>
        <taxon>Gunneridae</taxon>
        <taxon>Pentapetalae</taxon>
        <taxon>asterids</taxon>
        <taxon>lamiids</taxon>
        <taxon>Lamiales</taxon>
        <taxon>Pedaliaceae</taxon>
        <taxon>Sesamum</taxon>
    </lineage>
</organism>
<dbReference type="GO" id="GO:0004523">
    <property type="term" value="F:RNA-DNA hybrid ribonuclease activity"/>
    <property type="evidence" value="ECO:0007669"/>
    <property type="project" value="InterPro"/>
</dbReference>
<dbReference type="PANTHER" id="PTHR47723">
    <property type="entry name" value="OS05G0353850 PROTEIN"/>
    <property type="match status" value="1"/>
</dbReference>
<dbReference type="CDD" id="cd06222">
    <property type="entry name" value="RNase_H_like"/>
    <property type="match status" value="1"/>
</dbReference>
<dbReference type="InterPro" id="IPR012337">
    <property type="entry name" value="RNaseH-like_sf"/>
</dbReference>
<evidence type="ECO:0000259" key="1">
    <source>
        <dbReference type="PROSITE" id="PS50879"/>
    </source>
</evidence>
<dbReference type="Gene3D" id="3.30.420.10">
    <property type="entry name" value="Ribonuclease H-like superfamily/Ribonuclease H"/>
    <property type="match status" value="1"/>
</dbReference>
<reference evidence="2" key="2">
    <citation type="journal article" date="2024" name="Plant">
        <title>Genomic evolution and insights into agronomic trait innovations of Sesamum species.</title>
        <authorList>
            <person name="Miao H."/>
            <person name="Wang L."/>
            <person name="Qu L."/>
            <person name="Liu H."/>
            <person name="Sun Y."/>
            <person name="Le M."/>
            <person name="Wang Q."/>
            <person name="Wei S."/>
            <person name="Zheng Y."/>
            <person name="Lin W."/>
            <person name="Duan Y."/>
            <person name="Cao H."/>
            <person name="Xiong S."/>
            <person name="Wang X."/>
            <person name="Wei L."/>
            <person name="Li C."/>
            <person name="Ma Q."/>
            <person name="Ju M."/>
            <person name="Zhao R."/>
            <person name="Li G."/>
            <person name="Mu C."/>
            <person name="Tian Q."/>
            <person name="Mei H."/>
            <person name="Zhang T."/>
            <person name="Gao T."/>
            <person name="Zhang H."/>
        </authorList>
    </citation>
    <scope>NUCLEOTIDE SEQUENCE</scope>
    <source>
        <strain evidence="2">KEN1</strain>
    </source>
</reference>
<dbReference type="InterPro" id="IPR002156">
    <property type="entry name" value="RNaseH_domain"/>
</dbReference>
<protein>
    <submittedName>
        <fullName evidence="2">Ribonuclease H protein</fullName>
    </submittedName>
</protein>
<feature type="domain" description="RNase H type-1" evidence="1">
    <location>
        <begin position="59"/>
        <end position="188"/>
    </location>
</feature>
<evidence type="ECO:0000313" key="2">
    <source>
        <dbReference type="EMBL" id="KAL0455887.1"/>
    </source>
</evidence>
<dbReference type="EMBL" id="JACGWN010000003">
    <property type="protein sequence ID" value="KAL0455887.1"/>
    <property type="molecule type" value="Genomic_DNA"/>
</dbReference>
<dbReference type="InterPro" id="IPR053151">
    <property type="entry name" value="RNase_H-like"/>
</dbReference>
<dbReference type="Pfam" id="PF13456">
    <property type="entry name" value="RVT_3"/>
    <property type="match status" value="1"/>
</dbReference>
<dbReference type="PANTHER" id="PTHR47723:SF19">
    <property type="entry name" value="POLYNUCLEOTIDYL TRANSFERASE, RIBONUCLEASE H-LIKE SUPERFAMILY PROTEIN"/>
    <property type="match status" value="1"/>
</dbReference>
<proteinExistence type="predicted"/>
<comment type="caution">
    <text evidence="2">The sequence shown here is derived from an EMBL/GenBank/DDBJ whole genome shotgun (WGS) entry which is preliminary data.</text>
</comment>
<gene>
    <name evidence="2" type="ORF">Slati_0927900</name>
</gene>
<dbReference type="AlphaFoldDB" id="A0AAW2XPB7"/>
<dbReference type="PROSITE" id="PS50879">
    <property type="entry name" value="RNASE_H_1"/>
    <property type="match status" value="1"/>
</dbReference>
<accession>A0AAW2XPB7</accession>
<name>A0AAW2XPB7_9LAMI</name>
<dbReference type="InterPro" id="IPR044730">
    <property type="entry name" value="RNase_H-like_dom_plant"/>
</dbReference>
<dbReference type="GO" id="GO:0003676">
    <property type="term" value="F:nucleic acid binding"/>
    <property type="evidence" value="ECO:0007669"/>
    <property type="project" value="InterPro"/>
</dbReference>
<sequence>MPHAIISKTWYHLQNLCRSNIWEPEHLKGDVFAAGLLKLKIPETRNYQKCKIVYWLKPDPGWVKLNTDGASKGNPGLARAGSIVKDYEGKVIFAFYEPIGFTNNMVAKMHDVLRGLDIYLEKGFSKVWLELDALHIIHLISRQVRGAWYIQNMLQHIQIYLKQMEVKISHIFREGNQAADYFANQALEIDEISIINHDQLRGRITGIVKMDRLSLPYFRFS</sequence>